<keyword evidence="4" id="KW-1185">Reference proteome</keyword>
<evidence type="ECO:0000313" key="4">
    <source>
        <dbReference type="Proteomes" id="UP000789831"/>
    </source>
</evidence>
<dbReference type="OrthoDB" id="2421327at2759"/>
<gene>
    <name evidence="3" type="ORF">AGERDE_LOCUS2742</name>
</gene>
<feature type="compositionally biased region" description="Polar residues" evidence="1">
    <location>
        <begin position="518"/>
        <end position="533"/>
    </location>
</feature>
<proteinExistence type="predicted"/>
<name>A0A9N8Z3L4_9GLOM</name>
<dbReference type="GO" id="GO:0030466">
    <property type="term" value="P:silent mating-type cassette heterochromatin formation"/>
    <property type="evidence" value="ECO:0007669"/>
    <property type="project" value="TreeGrafter"/>
</dbReference>
<protein>
    <submittedName>
        <fullName evidence="3">5868_t:CDS:1</fullName>
    </submittedName>
</protein>
<dbReference type="GO" id="GO:0031934">
    <property type="term" value="C:mating-type region heterochromatin"/>
    <property type="evidence" value="ECO:0007669"/>
    <property type="project" value="TreeGrafter"/>
</dbReference>
<feature type="region of interest" description="Disordered" evidence="1">
    <location>
        <begin position="514"/>
        <end position="533"/>
    </location>
</feature>
<reference evidence="3" key="1">
    <citation type="submission" date="2021-06" db="EMBL/GenBank/DDBJ databases">
        <authorList>
            <person name="Kallberg Y."/>
            <person name="Tangrot J."/>
            <person name="Rosling A."/>
        </authorList>
    </citation>
    <scope>NUCLEOTIDE SEQUENCE</scope>
    <source>
        <strain evidence="3">MT106</strain>
    </source>
</reference>
<evidence type="ECO:0000313" key="3">
    <source>
        <dbReference type="EMBL" id="CAG8471088.1"/>
    </source>
</evidence>
<feature type="region of interest" description="Disordered" evidence="1">
    <location>
        <begin position="561"/>
        <end position="586"/>
    </location>
</feature>
<sequence>MNYEITGDKIRVTLSDGHSFTPRDPTPEGDIVSYFRSVNEASDLEWRNKLGEGLVLLLNEKKGTNIELPKRLSAFPRGYALYEHIKETDKFKRNDKYLFGLGEKRFRSPNEFVPHLYWLATNRERRCQCKICTGAKLTPQLVTVSNIGSSSGNPTEPKPQRPAKGRSVKAPLFRVGEIIWFNICQAADYRLAAFGGLIDLDKSKNNINDMQHITKYWPCVVHRVQKHDIENSDDFEFRYTIKLLALPLNETVSERSLRPWISYQPRMPTSIFANTSSENAIIEASRGTLSEFIQPYEKAISIARRIVQSYCPMKPYFYSESQESNFANDRDKTHLRQMSSFQHYREMYIGAEKVREFDFLRLYPDDAQTSAFAASSSSSKVKDGSSIKKDNYFMISTIFYNPAKGIQFTGDLYEMGRSTIDNPRYIDDFQWIPLNEQYEEYTIDLADVMGRFYVSFPHLNHPMSIQHNRMKTEIERDELLYPDAPPFSSQTEDENFNAEIDRLIMKSLSPKMHEKRSVQNLQLSPSSSKRQKINNSFNIKSMAKESGSKPVDEVVVIDSDSSEEKIDISHTPRKNNTSSRSTQNHSIRSTDLTVTNEDHVNSRENIGWSGKITWPKSPDGRTLLAAPELPLQIPAEMNWEHGIEIRAKSFPLASNRSCDIFEHFPRNLTISAISNLDPFEAYDQTMGDLVHFCLDPDFPFPFINRLHFNALAKTLFSNMMSVVVVFGPLSILLKSDDGTNILGLCSLQRTNNTNTPNHRATITNNPPASNHIRCINKKTQQKAVIDISDVTTLVELFRKISEAFNLSLHDKTPEEIRLRFKDNNQELYLILPTLSSPKQAYGNDDSFGRNPKYTHSLDFVKKHAKILIFEL</sequence>
<dbReference type="GO" id="GO:0033553">
    <property type="term" value="C:rDNA heterochromatin"/>
    <property type="evidence" value="ECO:0007669"/>
    <property type="project" value="TreeGrafter"/>
</dbReference>
<dbReference type="InterPro" id="IPR031915">
    <property type="entry name" value="Clr2_N"/>
</dbReference>
<dbReference type="GO" id="GO:0070824">
    <property type="term" value="C:SHREC complex"/>
    <property type="evidence" value="ECO:0007669"/>
    <property type="project" value="InterPro"/>
</dbReference>
<evidence type="ECO:0000256" key="1">
    <source>
        <dbReference type="SAM" id="MobiDB-lite"/>
    </source>
</evidence>
<dbReference type="PANTHER" id="PTHR38046">
    <property type="entry name" value="CRYPTIC LOCI REGULATOR 2"/>
    <property type="match status" value="1"/>
</dbReference>
<comment type="caution">
    <text evidence="3">The sequence shown here is derived from an EMBL/GenBank/DDBJ whole genome shotgun (WGS) entry which is preliminary data.</text>
</comment>
<accession>A0A9N8Z3L4</accession>
<feature type="compositionally biased region" description="Polar residues" evidence="1">
    <location>
        <begin position="145"/>
        <end position="154"/>
    </location>
</feature>
<feature type="compositionally biased region" description="Polar residues" evidence="1">
    <location>
        <begin position="574"/>
        <end position="586"/>
    </location>
</feature>
<dbReference type="Proteomes" id="UP000789831">
    <property type="component" value="Unassembled WGS sequence"/>
</dbReference>
<dbReference type="PANTHER" id="PTHR38046:SF1">
    <property type="entry name" value="CRYPTIC LOCI REGULATOR 2"/>
    <property type="match status" value="1"/>
</dbReference>
<dbReference type="EMBL" id="CAJVPL010000239">
    <property type="protein sequence ID" value="CAG8471088.1"/>
    <property type="molecule type" value="Genomic_DNA"/>
</dbReference>
<feature type="domain" description="Cryptic loci regulator 2 N-terminal" evidence="2">
    <location>
        <begin position="72"/>
        <end position="132"/>
    </location>
</feature>
<evidence type="ECO:0000259" key="2">
    <source>
        <dbReference type="Pfam" id="PF16761"/>
    </source>
</evidence>
<dbReference type="InterPro" id="IPR038986">
    <property type="entry name" value="Clr2"/>
</dbReference>
<feature type="region of interest" description="Disordered" evidence="1">
    <location>
        <begin position="145"/>
        <end position="166"/>
    </location>
</feature>
<organism evidence="3 4">
    <name type="scientific">Ambispora gerdemannii</name>
    <dbReference type="NCBI Taxonomy" id="144530"/>
    <lineage>
        <taxon>Eukaryota</taxon>
        <taxon>Fungi</taxon>
        <taxon>Fungi incertae sedis</taxon>
        <taxon>Mucoromycota</taxon>
        <taxon>Glomeromycotina</taxon>
        <taxon>Glomeromycetes</taxon>
        <taxon>Archaeosporales</taxon>
        <taxon>Ambisporaceae</taxon>
        <taxon>Ambispora</taxon>
    </lineage>
</organism>
<dbReference type="AlphaFoldDB" id="A0A9N8Z3L4"/>
<dbReference type="Pfam" id="PF16761">
    <property type="entry name" value="Clr2_transil"/>
    <property type="match status" value="1"/>
</dbReference>